<gene>
    <name evidence="3" type="ORF">AFUS01_LOCUS14509</name>
</gene>
<organism evidence="3 4">
    <name type="scientific">Allacma fusca</name>
    <dbReference type="NCBI Taxonomy" id="39272"/>
    <lineage>
        <taxon>Eukaryota</taxon>
        <taxon>Metazoa</taxon>
        <taxon>Ecdysozoa</taxon>
        <taxon>Arthropoda</taxon>
        <taxon>Hexapoda</taxon>
        <taxon>Collembola</taxon>
        <taxon>Symphypleona</taxon>
        <taxon>Sminthuridae</taxon>
        <taxon>Allacma</taxon>
    </lineage>
</organism>
<protein>
    <recommendedName>
        <fullName evidence="1">RNA-directed DNA polymerase</fullName>
        <ecNumber evidence="1">2.7.7.49</ecNumber>
    </recommendedName>
</protein>
<dbReference type="Pfam" id="PF17921">
    <property type="entry name" value="Integrase_H2C2"/>
    <property type="match status" value="1"/>
</dbReference>
<feature type="domain" description="Integrase catalytic" evidence="2">
    <location>
        <begin position="188"/>
        <end position="310"/>
    </location>
</feature>
<dbReference type="InterPro" id="IPR001584">
    <property type="entry name" value="Integrase_cat-core"/>
</dbReference>
<dbReference type="CDD" id="cd01647">
    <property type="entry name" value="RT_LTR"/>
    <property type="match status" value="1"/>
</dbReference>
<dbReference type="GO" id="GO:0003964">
    <property type="term" value="F:RNA-directed DNA polymerase activity"/>
    <property type="evidence" value="ECO:0007669"/>
    <property type="project" value="UniProtKB-EC"/>
</dbReference>
<dbReference type="InterPro" id="IPR050951">
    <property type="entry name" value="Retrovirus_Pol_polyprotein"/>
</dbReference>
<dbReference type="Proteomes" id="UP000708208">
    <property type="component" value="Unassembled WGS sequence"/>
</dbReference>
<proteinExistence type="predicted"/>
<dbReference type="EMBL" id="CAJVCH010123778">
    <property type="protein sequence ID" value="CAG7725555.1"/>
    <property type="molecule type" value="Genomic_DNA"/>
</dbReference>
<accession>A0A8J2P5V1</accession>
<evidence type="ECO:0000313" key="4">
    <source>
        <dbReference type="Proteomes" id="UP000708208"/>
    </source>
</evidence>
<dbReference type="GO" id="GO:0015074">
    <property type="term" value="P:DNA integration"/>
    <property type="evidence" value="ECO:0007669"/>
    <property type="project" value="InterPro"/>
</dbReference>
<dbReference type="PROSITE" id="PS50994">
    <property type="entry name" value="INTEGRASE"/>
    <property type="match status" value="1"/>
</dbReference>
<comment type="caution">
    <text evidence="3">The sequence shown here is derived from an EMBL/GenBank/DDBJ whole genome shotgun (WGS) entry which is preliminary data.</text>
</comment>
<dbReference type="PANTHER" id="PTHR37984:SF5">
    <property type="entry name" value="PROTEIN NYNRIN-LIKE"/>
    <property type="match status" value="1"/>
</dbReference>
<dbReference type="InterPro" id="IPR041588">
    <property type="entry name" value="Integrase_H2C2"/>
</dbReference>
<dbReference type="EC" id="2.7.7.49" evidence="1"/>
<dbReference type="OrthoDB" id="8025612at2759"/>
<reference evidence="3" key="1">
    <citation type="submission" date="2021-06" db="EMBL/GenBank/DDBJ databases">
        <authorList>
            <person name="Hodson N. C."/>
            <person name="Mongue J. A."/>
            <person name="Jaron S. K."/>
        </authorList>
    </citation>
    <scope>NUCLEOTIDE SEQUENCE</scope>
</reference>
<keyword evidence="4" id="KW-1185">Reference proteome</keyword>
<dbReference type="FunFam" id="1.10.340.70:FF:000003">
    <property type="entry name" value="Protein CBG25708"/>
    <property type="match status" value="1"/>
</dbReference>
<dbReference type="AlphaFoldDB" id="A0A8J2P5V1"/>
<evidence type="ECO:0000256" key="1">
    <source>
        <dbReference type="ARBA" id="ARBA00012493"/>
    </source>
</evidence>
<dbReference type="PANTHER" id="PTHR37984">
    <property type="entry name" value="PROTEIN CBG26694"/>
    <property type="match status" value="1"/>
</dbReference>
<evidence type="ECO:0000259" key="2">
    <source>
        <dbReference type="PROSITE" id="PS50994"/>
    </source>
</evidence>
<evidence type="ECO:0000313" key="3">
    <source>
        <dbReference type="EMBL" id="CAG7725555.1"/>
    </source>
</evidence>
<name>A0A8J2P5V1_9HEXA</name>
<sequence length="310" mass="35819">MRCDGIIEDVTEPSEWCAPLVLVKKANGDIRPCVDLTRLNTQVKRKTHPMPAVDYLIAQVPPDIFQYVIFTKLDAKSGFWQKKLAEKSRHLTTFITPFGSNSILSTKRSELHLQKGLILRNSRIVIPGPLRDEVLHKLHTGHFGIKKCHRIARETVWWPRITAHIEEMVRKCQVYIQHNVQLQEPLIPSEFPTHAWETVAMDLFYLHGKWYLLIADYYSRYPEFTQLESLTSKSVILKCKEIFARHGIPTIVRSDNGPQFEPISTSDFEIFAREWDLDITSSPKFPQSNGLIEKMVNIIKLAMKKNSDPT</sequence>